<evidence type="ECO:0000313" key="2">
    <source>
        <dbReference type="Proteomes" id="UP001344632"/>
    </source>
</evidence>
<organism evidence="1 2">
    <name type="scientific">Paenibacillus dokdonensis</name>
    <dbReference type="NCBI Taxonomy" id="2567944"/>
    <lineage>
        <taxon>Bacteria</taxon>
        <taxon>Bacillati</taxon>
        <taxon>Bacillota</taxon>
        <taxon>Bacilli</taxon>
        <taxon>Bacillales</taxon>
        <taxon>Paenibacillaceae</taxon>
        <taxon>Paenibacillus</taxon>
    </lineage>
</organism>
<evidence type="ECO:0000313" key="1">
    <source>
        <dbReference type="EMBL" id="MEC0242011.1"/>
    </source>
</evidence>
<accession>A0ABU6GQH1</accession>
<reference evidence="1 2" key="1">
    <citation type="submission" date="2023-03" db="EMBL/GenBank/DDBJ databases">
        <title>Bacillus Genome Sequencing.</title>
        <authorList>
            <person name="Dunlap C."/>
        </authorList>
    </citation>
    <scope>NUCLEOTIDE SEQUENCE [LARGE SCALE GENOMIC DNA]</scope>
    <source>
        <strain evidence="1 2">BD-525</strain>
    </source>
</reference>
<name>A0ABU6GQH1_9BACL</name>
<protein>
    <submittedName>
        <fullName evidence="1">Uncharacterized protein</fullName>
    </submittedName>
</protein>
<dbReference type="EMBL" id="JARLKZ010000015">
    <property type="protein sequence ID" value="MEC0242011.1"/>
    <property type="molecule type" value="Genomic_DNA"/>
</dbReference>
<dbReference type="Proteomes" id="UP001344632">
    <property type="component" value="Unassembled WGS sequence"/>
</dbReference>
<keyword evidence="2" id="KW-1185">Reference proteome</keyword>
<comment type="caution">
    <text evidence="1">The sequence shown here is derived from an EMBL/GenBank/DDBJ whole genome shotgun (WGS) entry which is preliminary data.</text>
</comment>
<proteinExistence type="predicted"/>
<dbReference type="RefSeq" id="WP_326089753.1">
    <property type="nucleotide sequence ID" value="NZ_JARLKZ010000015.1"/>
</dbReference>
<sequence length="81" mass="9402">MDDRDKSELSRMLWKISQLRSVEGKRPDNAYLVINIDEPYAEEVVDILKEYGHWGHVVDINQITAVFENETLLLPESEGDQ</sequence>
<gene>
    <name evidence="1" type="ORF">P4H66_19595</name>
</gene>